<proteinExistence type="predicted"/>
<evidence type="ECO:0008006" key="5">
    <source>
        <dbReference type="Google" id="ProtNLM"/>
    </source>
</evidence>
<comment type="caution">
    <text evidence="3">The sequence shown here is derived from an EMBL/GenBank/DDBJ whole genome shotgun (WGS) entry which is preliminary data.</text>
</comment>
<accession>A0AAD9VW96</accession>
<organism evidence="3 4">
    <name type="scientific">Odynerus spinipes</name>
    <dbReference type="NCBI Taxonomy" id="1348599"/>
    <lineage>
        <taxon>Eukaryota</taxon>
        <taxon>Metazoa</taxon>
        <taxon>Ecdysozoa</taxon>
        <taxon>Arthropoda</taxon>
        <taxon>Hexapoda</taxon>
        <taxon>Insecta</taxon>
        <taxon>Pterygota</taxon>
        <taxon>Neoptera</taxon>
        <taxon>Endopterygota</taxon>
        <taxon>Hymenoptera</taxon>
        <taxon>Apocrita</taxon>
        <taxon>Aculeata</taxon>
        <taxon>Vespoidea</taxon>
        <taxon>Vespidae</taxon>
        <taxon>Eumeninae</taxon>
        <taxon>Odynerus</taxon>
    </lineage>
</organism>
<gene>
    <name evidence="3" type="ORF">KPH14_007884</name>
</gene>
<keyword evidence="4" id="KW-1185">Reference proteome</keyword>
<keyword evidence="2" id="KW-0175">Coiled coil</keyword>
<dbReference type="PANTHER" id="PTHR21393:SF0">
    <property type="entry name" value="SMALL RIBOSOMAL SUBUNIT PROTEIN MS27"/>
    <property type="match status" value="1"/>
</dbReference>
<name>A0AAD9VW96_9HYME</name>
<comment type="subcellular location">
    <subcellularLocation>
        <location evidence="1">Mitochondrion</location>
    </subcellularLocation>
</comment>
<dbReference type="Gene3D" id="1.25.40.10">
    <property type="entry name" value="Tetratricopeptide repeat domain"/>
    <property type="match status" value="1"/>
</dbReference>
<evidence type="ECO:0000313" key="4">
    <source>
        <dbReference type="Proteomes" id="UP001258017"/>
    </source>
</evidence>
<dbReference type="PANTHER" id="PTHR21393">
    <property type="entry name" value="MITOCHONDRIAL 28S RIBOSOMAL PROTEIN S27"/>
    <property type="match status" value="1"/>
</dbReference>
<dbReference type="Pfam" id="PF10037">
    <property type="entry name" value="MRP-S27"/>
    <property type="match status" value="1"/>
</dbReference>
<reference evidence="3" key="2">
    <citation type="journal article" date="2023" name="Commun. Biol.">
        <title>Intrasexual cuticular hydrocarbon dimorphism in a wasp sheds light on hydrocarbon biosynthesis genes in Hymenoptera.</title>
        <authorList>
            <person name="Moris V.C."/>
            <person name="Podsiadlowski L."/>
            <person name="Martin S."/>
            <person name="Oeyen J.P."/>
            <person name="Donath A."/>
            <person name="Petersen M."/>
            <person name="Wilbrandt J."/>
            <person name="Misof B."/>
            <person name="Liedtke D."/>
            <person name="Thamm M."/>
            <person name="Scheiner R."/>
            <person name="Schmitt T."/>
            <person name="Niehuis O."/>
        </authorList>
    </citation>
    <scope>NUCLEOTIDE SEQUENCE</scope>
    <source>
        <strain evidence="3">GBR_01_08_01A</strain>
    </source>
</reference>
<dbReference type="InterPro" id="IPR011990">
    <property type="entry name" value="TPR-like_helical_dom_sf"/>
</dbReference>
<dbReference type="AlphaFoldDB" id="A0AAD9VW96"/>
<evidence type="ECO:0000256" key="2">
    <source>
        <dbReference type="SAM" id="Coils"/>
    </source>
</evidence>
<feature type="coiled-coil region" evidence="2">
    <location>
        <begin position="301"/>
        <end position="335"/>
    </location>
</feature>
<reference evidence="3" key="1">
    <citation type="submission" date="2021-08" db="EMBL/GenBank/DDBJ databases">
        <authorList>
            <person name="Misof B."/>
            <person name="Oliver O."/>
            <person name="Podsiadlowski L."/>
            <person name="Donath A."/>
            <person name="Peters R."/>
            <person name="Mayer C."/>
            <person name="Rust J."/>
            <person name="Gunkel S."/>
            <person name="Lesny P."/>
            <person name="Martin S."/>
            <person name="Oeyen J.P."/>
            <person name="Petersen M."/>
            <person name="Panagiotis P."/>
            <person name="Wilbrandt J."/>
            <person name="Tanja T."/>
        </authorList>
    </citation>
    <scope>NUCLEOTIDE SEQUENCE</scope>
    <source>
        <strain evidence="3">GBR_01_08_01A</strain>
        <tissue evidence="3">Thorax + abdomen</tissue>
    </source>
</reference>
<evidence type="ECO:0000256" key="1">
    <source>
        <dbReference type="ARBA" id="ARBA00004173"/>
    </source>
</evidence>
<dbReference type="EMBL" id="JAIFRP010000001">
    <property type="protein sequence ID" value="KAK2589336.1"/>
    <property type="molecule type" value="Genomic_DNA"/>
</dbReference>
<sequence length="447" mass="52875">MIKSIKFGRNVFLGIKNGRAQRRLFLTEAYQCQEAWNRRFDSPILQQVKPTDMFFELDSKFNNMGKVGAVDIDIFANTVREEFQVDELLDLLHRLRLSVETSNTLKSTHHAVIRFLLQHNRINDLLDVLDDRLNYGIFPDYFCYNILMDKFIKEKNFALAAKTAALLMLQEDNGHPISNALSVYSCHRYLENPDDWKKPKAKEDDSTEEIKVRVRYLRNPYFDDHFDLIEPLQIVGKTLAFQGKHMDNSLGRTCQLRGMILHKKYDKARNLVDQWLAKVNEEIVHEEVLDLIKKDNTHIPEDQITEDLKNLQVQLDKLRSSNLHKENLLERIENEVKSAVAHYAETDILQQQESFLEWEKIRESTLKEHQALLDKELRLQNIEKMKKELEKKERILTFFENEEKIELEIEKKREMIRQEDEKLAKCPKKIKALQKLVEQEVYVPPNI</sequence>
<feature type="coiled-coil region" evidence="2">
    <location>
        <begin position="372"/>
        <end position="422"/>
    </location>
</feature>
<dbReference type="Proteomes" id="UP001258017">
    <property type="component" value="Unassembled WGS sequence"/>
</dbReference>
<dbReference type="GO" id="GO:0005739">
    <property type="term" value="C:mitochondrion"/>
    <property type="evidence" value="ECO:0007669"/>
    <property type="project" value="UniProtKB-SubCell"/>
</dbReference>
<evidence type="ECO:0000313" key="3">
    <source>
        <dbReference type="EMBL" id="KAK2589336.1"/>
    </source>
</evidence>
<dbReference type="InterPro" id="IPR019266">
    <property type="entry name" value="Ribosomal_mS27"/>
</dbReference>
<dbReference type="InterPro" id="IPR034913">
    <property type="entry name" value="mS27/PTCD2"/>
</dbReference>
<protein>
    <recommendedName>
        <fullName evidence="5">28S ribosomal protein S27, mitochondrial</fullName>
    </recommendedName>
</protein>